<sequence length="66" mass="7408">MSALDAVRVAPATNPVSQSVRDSVVVAKRNPIRMSRIPNLVRTYRPGSVSLRIRDRRSHALKEQVK</sequence>
<reference evidence="1" key="1">
    <citation type="submission" date="2022-10" db="EMBL/GenBank/DDBJ databases">
        <title>The complete genomes of actinobacterial strains from the NBC collection.</title>
        <authorList>
            <person name="Joergensen T.S."/>
            <person name="Alvarez Arevalo M."/>
            <person name="Sterndorff E.B."/>
            <person name="Faurdal D."/>
            <person name="Vuksanovic O."/>
            <person name="Mourched A.-S."/>
            <person name="Charusanti P."/>
            <person name="Shaw S."/>
            <person name="Blin K."/>
            <person name="Weber T."/>
        </authorList>
    </citation>
    <scope>NUCLEOTIDE SEQUENCE</scope>
    <source>
        <strain evidence="1">NBC 00180</strain>
    </source>
</reference>
<proteinExistence type="predicted"/>
<evidence type="ECO:0000313" key="1">
    <source>
        <dbReference type="EMBL" id="WTP86416.1"/>
    </source>
</evidence>
<accession>A0AAU1HUS9</accession>
<protein>
    <submittedName>
        <fullName evidence="1">Integral membrane transport protein</fullName>
    </submittedName>
</protein>
<gene>
    <name evidence="1" type="ORF">OG477_14020</name>
</gene>
<name>A0AAU1HUS9_9ACTN</name>
<dbReference type="AlphaFoldDB" id="A0AAU1HUS9"/>
<organism evidence="1">
    <name type="scientific">Streptomyces sp. NBC_00180</name>
    <dbReference type="NCBI Taxonomy" id="2903632"/>
    <lineage>
        <taxon>Bacteria</taxon>
        <taxon>Bacillati</taxon>
        <taxon>Actinomycetota</taxon>
        <taxon>Actinomycetes</taxon>
        <taxon>Kitasatosporales</taxon>
        <taxon>Streptomycetaceae</taxon>
        <taxon>Streptomyces</taxon>
    </lineage>
</organism>
<dbReference type="EMBL" id="CP108140">
    <property type="protein sequence ID" value="WTP86416.1"/>
    <property type="molecule type" value="Genomic_DNA"/>
</dbReference>